<geneLocation type="plasmid" evidence="3">
    <name>1</name>
</geneLocation>
<dbReference type="InterPro" id="IPR027417">
    <property type="entry name" value="P-loop_NTPase"/>
</dbReference>
<keyword evidence="1" id="KW-1188">Viral release from host cell</keyword>
<evidence type="ECO:0000259" key="2">
    <source>
        <dbReference type="Pfam" id="PF17289"/>
    </source>
</evidence>
<name>A0A090D3F4_9BACT</name>
<evidence type="ECO:0000313" key="3">
    <source>
        <dbReference type="EMBL" id="CDR35289.1"/>
    </source>
</evidence>
<reference evidence="3" key="1">
    <citation type="submission" date="2013-12" db="EMBL/GenBank/DDBJ databases">
        <authorList>
            <person name="Li W."/>
            <person name="Chetelat R.T."/>
        </authorList>
    </citation>
    <scope>NUCLEOTIDE SEQUENCE</scope>
    <source>
        <strain evidence="3">CRIB-18</strain>
        <plasmid evidence="3">1</plasmid>
    </source>
</reference>
<gene>
    <name evidence="3" type="ORF">CSEC_p0018</name>
</gene>
<dbReference type="InterPro" id="IPR035421">
    <property type="entry name" value="Terminase_6C"/>
</dbReference>
<protein>
    <submittedName>
        <fullName evidence="3">Terminase-like family protein</fullName>
    </submittedName>
</protein>
<proteinExistence type="predicted"/>
<evidence type="ECO:0000256" key="1">
    <source>
        <dbReference type="ARBA" id="ARBA00022612"/>
    </source>
</evidence>
<reference evidence="3" key="2">
    <citation type="submission" date="2014-09" db="EMBL/GenBank/DDBJ databases">
        <title>Criblamydia sequanensis harbors a mega-plasmid encoding arsenite resistance.</title>
        <authorList>
            <person name="Bertelli C."/>
            <person name="Goesmann A."/>
            <person name="Greub G."/>
        </authorList>
    </citation>
    <scope>NUCLEOTIDE SEQUENCE [LARGE SCALE GENOMIC DNA]</scope>
    <source>
        <strain evidence="3">CRIB-18</strain>
        <plasmid evidence="3">1</plasmid>
    </source>
</reference>
<dbReference type="NCBIfam" id="TIGR01630">
    <property type="entry name" value="psiM2_ORF9"/>
    <property type="match status" value="1"/>
</dbReference>
<feature type="domain" description="Terminase large subunit gp17-like C-terminal" evidence="2">
    <location>
        <begin position="286"/>
        <end position="434"/>
    </location>
</feature>
<dbReference type="Gene3D" id="3.30.420.240">
    <property type="match status" value="1"/>
</dbReference>
<sequence length="449" mass="50554">MPKIKPQKGPQYQFLNASADIVIYGGAAGGGKTWALLMECLRHRNVPGFSAVIFRRNSTQVRNPGGLWDTSCELFVHADGTPKQSTLEWDFQGNGKVKFAHLEHDKTRFDWQGSQIPLVGFDELTHFSWQQFVYMLSRNRSTCGVKPYIRATTNPDTDSWVRQFISWWIDEKSGYPIPSRSGKTRWFFIQNDQTIWGSSREELVEKDPSCLPKSVSFVASTVHDNKILLEKDPGYLANLKALPRFEREQLLMGNWNVRPTAGMFFQRSFFEVVKAIPKGGLKAVRYWDRAATKKTESNDPDYTVGLRLEKDKNNIIYVTDMVRIQQSPLGVQSAIKNTASQDGASVRIGIEQDPGQAGVSEADYLVRMLQGYNVKTVKATQDKVTRALPASSQAEAGNIKILQAPWNEDFFRELENFPEGAHDDIVDALSGAFLLLNESAYDLAGLITL</sequence>
<dbReference type="Gene3D" id="3.40.50.300">
    <property type="entry name" value="P-loop containing nucleotide triphosphate hydrolases"/>
    <property type="match status" value="1"/>
</dbReference>
<dbReference type="Pfam" id="PF03237">
    <property type="entry name" value="Terminase_6N"/>
    <property type="match status" value="1"/>
</dbReference>
<dbReference type="RefSeq" id="WP_176454812.1">
    <property type="nucleotide sequence ID" value="NZ_LK031773.1"/>
</dbReference>
<dbReference type="InterPro" id="IPR006517">
    <property type="entry name" value="Phage_terminase_lsu-like_C"/>
</dbReference>
<dbReference type="AlphaFoldDB" id="A0A090D3F4"/>
<accession>A0A090D3F4</accession>
<organism evidence="3">
    <name type="scientific">Candidatus Criblamydia sequanensis CRIB-18</name>
    <dbReference type="NCBI Taxonomy" id="1437425"/>
    <lineage>
        <taxon>Bacteria</taxon>
        <taxon>Pseudomonadati</taxon>
        <taxon>Chlamydiota</taxon>
        <taxon>Chlamydiia</taxon>
        <taxon>Parachlamydiales</taxon>
        <taxon>Candidatus Criblamydiaceae</taxon>
        <taxon>Candidatus Criblamydia</taxon>
    </lineage>
</organism>
<dbReference type="Pfam" id="PF17289">
    <property type="entry name" value="Terminase_6C"/>
    <property type="match status" value="1"/>
</dbReference>
<keyword evidence="3" id="KW-0614">Plasmid</keyword>
<dbReference type="EMBL" id="LK031773">
    <property type="protein sequence ID" value="CDR35289.1"/>
    <property type="molecule type" value="Genomic_DNA"/>
</dbReference>